<dbReference type="SUPFAM" id="SSF53067">
    <property type="entry name" value="Actin-like ATPase domain"/>
    <property type="match status" value="1"/>
</dbReference>
<dbReference type="OrthoDB" id="6501901at2"/>
<organism evidence="2">
    <name type="scientific">Flexilinea flocculi</name>
    <dbReference type="NCBI Taxonomy" id="1678840"/>
    <lineage>
        <taxon>Bacteria</taxon>
        <taxon>Bacillati</taxon>
        <taxon>Chloroflexota</taxon>
        <taxon>Anaerolineae</taxon>
        <taxon>Anaerolineales</taxon>
        <taxon>Anaerolineaceae</taxon>
        <taxon>Flexilinea</taxon>
    </lineage>
</organism>
<evidence type="ECO:0000313" key="3">
    <source>
        <dbReference type="Proteomes" id="UP000053370"/>
    </source>
</evidence>
<dbReference type="SUPFAM" id="SSF46785">
    <property type="entry name" value="Winged helix' DNA-binding domain"/>
    <property type="match status" value="1"/>
</dbReference>
<dbReference type="AlphaFoldDB" id="A0A0S7BMR1"/>
<accession>A0A0S7BMR1</accession>
<sequence length="339" mass="38736">MDNLSCNSLMIKEININLVKKTLKEEHTASIQGLAKATGLSVVTIHSIINILLQNGEVFEVEKSPSSGGRPAQLFRFNHQFAHAAILYAHEFVAEDTIFLRIVDLYGDIVISYQKKFTRISLQTLEMLLQDMFHQVPSIQVIGLGLPGVEFNGQLHCDYPDLNQSGFLEFFRNKFQKTTIFENDVNAACLGYCRSHQIDPEQTVLYLFFPKKYCPGTAIFCNGKIHKGFRNFAGEIRENYFHIPWTDEEFLKNENQYCSKIAQFIIGICAILSPHVVVLSGTTIQESYAEKIIRQCKMDLDSRAIPKFFLTESFHQDFENGMIETTLNVLEPNLFIQKK</sequence>
<name>A0A0S7BMR1_9CHLR</name>
<dbReference type="Gene3D" id="1.10.10.10">
    <property type="entry name" value="Winged helix-like DNA-binding domain superfamily/Winged helix DNA-binding domain"/>
    <property type="match status" value="1"/>
</dbReference>
<dbReference type="EMBL" id="DF968181">
    <property type="protein sequence ID" value="GAP41690.1"/>
    <property type="molecule type" value="Genomic_DNA"/>
</dbReference>
<evidence type="ECO:0000256" key="1">
    <source>
        <dbReference type="ARBA" id="ARBA00006479"/>
    </source>
</evidence>
<dbReference type="Gene3D" id="3.30.420.40">
    <property type="match status" value="2"/>
</dbReference>
<comment type="similarity">
    <text evidence="1">Belongs to the ROK (NagC/XylR) family.</text>
</comment>
<dbReference type="InterPro" id="IPR036390">
    <property type="entry name" value="WH_DNA-bd_sf"/>
</dbReference>
<dbReference type="InterPro" id="IPR036388">
    <property type="entry name" value="WH-like_DNA-bd_sf"/>
</dbReference>
<dbReference type="STRING" id="1678840.ATC1_131686"/>
<dbReference type="InterPro" id="IPR043129">
    <property type="entry name" value="ATPase_NBD"/>
</dbReference>
<evidence type="ECO:0000313" key="2">
    <source>
        <dbReference type="EMBL" id="GAP41690.1"/>
    </source>
</evidence>
<dbReference type="CDD" id="cd23763">
    <property type="entry name" value="ASKHA_ATPase_ROK"/>
    <property type="match status" value="1"/>
</dbReference>
<gene>
    <name evidence="2" type="ORF">ATC1_131686</name>
</gene>
<proteinExistence type="inferred from homology"/>
<protein>
    <submittedName>
        <fullName evidence="2">ROK family</fullName>
    </submittedName>
</protein>
<reference evidence="2" key="1">
    <citation type="journal article" date="2015" name="Genome Announc.">
        <title>Draft Genome Sequence of Anaerolineae Strain TC1, a Novel Isolate from a Methanogenic Wastewater Treatment System.</title>
        <authorList>
            <person name="Matsuura N."/>
            <person name="Tourlousse D.M."/>
            <person name="Sun L."/>
            <person name="Toyonaga M."/>
            <person name="Kuroda K."/>
            <person name="Ohashi A."/>
            <person name="Cruz R."/>
            <person name="Yamaguchi T."/>
            <person name="Sekiguchi Y."/>
        </authorList>
    </citation>
    <scope>NUCLEOTIDE SEQUENCE [LARGE SCALE GENOMIC DNA]</scope>
    <source>
        <strain evidence="2">TC1</strain>
    </source>
</reference>
<keyword evidence="3" id="KW-1185">Reference proteome</keyword>
<dbReference type="RefSeq" id="WP_062283427.1">
    <property type="nucleotide sequence ID" value="NZ_DF968181.1"/>
</dbReference>
<dbReference type="PANTHER" id="PTHR18964:SF149">
    <property type="entry name" value="BIFUNCTIONAL UDP-N-ACETYLGLUCOSAMINE 2-EPIMERASE_N-ACETYLMANNOSAMINE KINASE"/>
    <property type="match status" value="1"/>
</dbReference>
<dbReference type="PANTHER" id="PTHR18964">
    <property type="entry name" value="ROK (REPRESSOR, ORF, KINASE) FAMILY"/>
    <property type="match status" value="1"/>
</dbReference>
<dbReference type="InterPro" id="IPR000600">
    <property type="entry name" value="ROK"/>
</dbReference>
<dbReference type="Proteomes" id="UP000053370">
    <property type="component" value="Unassembled WGS sequence"/>
</dbReference>